<dbReference type="RefSeq" id="WP_188966378.1">
    <property type="nucleotide sequence ID" value="NZ_BMKW01000003.1"/>
</dbReference>
<reference evidence="2" key="2">
    <citation type="submission" date="2020-09" db="EMBL/GenBank/DDBJ databases">
        <authorList>
            <person name="Sun Q."/>
            <person name="Zhou Y."/>
        </authorList>
    </citation>
    <scope>NUCLEOTIDE SEQUENCE</scope>
    <source>
        <strain evidence="2">CGMCC 1.3617</strain>
    </source>
</reference>
<evidence type="ECO:0000256" key="1">
    <source>
        <dbReference type="SAM" id="SignalP"/>
    </source>
</evidence>
<keyword evidence="1" id="KW-0732">Signal</keyword>
<evidence type="ECO:0000313" key="2">
    <source>
        <dbReference type="EMBL" id="GGJ09251.1"/>
    </source>
</evidence>
<feature type="chain" id="PRO_5037410009" evidence="1">
    <location>
        <begin position="26"/>
        <end position="172"/>
    </location>
</feature>
<gene>
    <name evidence="2" type="ORF">GCM10011320_15360</name>
</gene>
<protein>
    <submittedName>
        <fullName evidence="2">Uncharacterized protein</fullName>
    </submittedName>
</protein>
<dbReference type="AlphaFoldDB" id="A0A917KCK8"/>
<organism evidence="2 3">
    <name type="scientific">Neoroseomonas lacus</name>
    <dbReference type="NCBI Taxonomy" id="287609"/>
    <lineage>
        <taxon>Bacteria</taxon>
        <taxon>Pseudomonadati</taxon>
        <taxon>Pseudomonadota</taxon>
        <taxon>Alphaproteobacteria</taxon>
        <taxon>Acetobacterales</taxon>
        <taxon>Acetobacteraceae</taxon>
        <taxon>Neoroseomonas</taxon>
    </lineage>
</organism>
<sequence>MMTKTKTRTVVAALCGALIAGPALADACLRPEERSAIEIRAMRSYLMVAALQCRTGQAFDAPGGYNAFLRRFGRDLSAADRLAATHFQRSYGGASRGGRLDQYNTNLANEHSQDATRGGSFFCRDAEPLFRQVVQLQAADISKLVVERNIIEGYSAPDCTTAPTPARRTARR</sequence>
<accession>A0A917KCK8</accession>
<evidence type="ECO:0000313" key="3">
    <source>
        <dbReference type="Proteomes" id="UP000661507"/>
    </source>
</evidence>
<comment type="caution">
    <text evidence="2">The sequence shown here is derived from an EMBL/GenBank/DDBJ whole genome shotgun (WGS) entry which is preliminary data.</text>
</comment>
<dbReference type="Proteomes" id="UP000661507">
    <property type="component" value="Unassembled WGS sequence"/>
</dbReference>
<reference evidence="2" key="1">
    <citation type="journal article" date="2014" name="Int. J. Syst. Evol. Microbiol.">
        <title>Complete genome sequence of Corynebacterium casei LMG S-19264T (=DSM 44701T), isolated from a smear-ripened cheese.</title>
        <authorList>
            <consortium name="US DOE Joint Genome Institute (JGI-PGF)"/>
            <person name="Walter F."/>
            <person name="Albersmeier A."/>
            <person name="Kalinowski J."/>
            <person name="Ruckert C."/>
        </authorList>
    </citation>
    <scope>NUCLEOTIDE SEQUENCE</scope>
    <source>
        <strain evidence="2">CGMCC 1.3617</strain>
    </source>
</reference>
<dbReference type="EMBL" id="BMKW01000003">
    <property type="protein sequence ID" value="GGJ09251.1"/>
    <property type="molecule type" value="Genomic_DNA"/>
</dbReference>
<feature type="signal peptide" evidence="1">
    <location>
        <begin position="1"/>
        <end position="25"/>
    </location>
</feature>
<name>A0A917KCK8_9PROT</name>
<proteinExistence type="predicted"/>
<keyword evidence="3" id="KW-1185">Reference proteome</keyword>